<dbReference type="EMBL" id="DQWE01000418">
    <property type="protein sequence ID" value="HDI83922.1"/>
    <property type="molecule type" value="Genomic_DNA"/>
</dbReference>
<comment type="caution">
    <text evidence="1">The sequence shown here is derived from an EMBL/GenBank/DDBJ whole genome shotgun (WGS) entry which is preliminary data.</text>
</comment>
<dbReference type="Proteomes" id="UP000885847">
    <property type="component" value="Unassembled WGS sequence"/>
</dbReference>
<sequence length="175" mass="20712">MQYLIEQERFEIEVLDYLNTKGFLRNLVFYGGTMLRLCYGLNRFSVDLDFSLKSKVDTGEFFESLLDYLKRSYVVVDSANKFYTILYEIKSPAYPRSLKIEIRKEIKDVRVERAIAHSRFTNRQVMVNVVSLLDMMVLKIEAFISRKEIRDLFDIEFILKRGISLPEDINLLKIL</sequence>
<feature type="non-terminal residue" evidence="1">
    <location>
        <position position="175"/>
    </location>
</feature>
<proteinExistence type="predicted"/>
<dbReference type="AlphaFoldDB" id="A0A7C0ZG64"/>
<dbReference type="Pfam" id="PF08843">
    <property type="entry name" value="AbiEii"/>
    <property type="match status" value="1"/>
</dbReference>
<dbReference type="Gene3D" id="3.10.450.620">
    <property type="entry name" value="JHP933, nucleotidyltransferase-like core domain"/>
    <property type="match status" value="1"/>
</dbReference>
<evidence type="ECO:0008006" key="2">
    <source>
        <dbReference type="Google" id="ProtNLM"/>
    </source>
</evidence>
<reference evidence="1" key="1">
    <citation type="journal article" date="2020" name="mSystems">
        <title>Genome- and Community-Level Interaction Insights into Carbon Utilization and Element Cycling Functions of Hydrothermarchaeota in Hydrothermal Sediment.</title>
        <authorList>
            <person name="Zhou Z."/>
            <person name="Liu Y."/>
            <person name="Xu W."/>
            <person name="Pan J."/>
            <person name="Luo Z.H."/>
            <person name="Li M."/>
        </authorList>
    </citation>
    <scope>NUCLEOTIDE SEQUENCE [LARGE SCALE GENOMIC DNA]</scope>
    <source>
        <strain evidence="1">HyVt-102</strain>
    </source>
</reference>
<name>A0A7C0ZG64_UNCW3</name>
<organism evidence="1">
    <name type="scientific">candidate division WOR-3 bacterium</name>
    <dbReference type="NCBI Taxonomy" id="2052148"/>
    <lineage>
        <taxon>Bacteria</taxon>
        <taxon>Bacteria division WOR-3</taxon>
    </lineage>
</organism>
<dbReference type="InterPro" id="IPR014942">
    <property type="entry name" value="AbiEii"/>
</dbReference>
<accession>A0A7C0ZG64</accession>
<evidence type="ECO:0000313" key="1">
    <source>
        <dbReference type="EMBL" id="HDI83922.1"/>
    </source>
</evidence>
<protein>
    <recommendedName>
        <fullName evidence="2">Nucleotidyl transferase AbiEii/AbiGii toxin family protein</fullName>
    </recommendedName>
</protein>
<gene>
    <name evidence="1" type="ORF">ENF18_09060</name>
</gene>